<reference evidence="2 3" key="1">
    <citation type="submission" date="2017-11" db="EMBL/GenBank/DDBJ databases">
        <title>The complete genome sequence and comparative genome analysis of Yersinia enterocolitica strain LC20.</title>
        <authorList>
            <person name="Shi G."/>
            <person name="Su M."/>
            <person name="Liang J."/>
            <person name="Gu W."/>
            <person name="Xiao Y."/>
            <person name="Zhang Z."/>
            <person name="Qiu H."/>
            <person name="Duan R."/>
            <person name="Zhang Z."/>
            <person name="Li Y."/>
            <person name="Zhang X."/>
            <person name="Ling Y."/>
            <person name="Song L."/>
            <person name="Chen M."/>
            <person name="Zhao Y."/>
            <person name="Wu J."/>
            <person name="Jing H."/>
            <person name="Xiao J."/>
            <person name="Wang X."/>
        </authorList>
    </citation>
    <scope>NUCLEOTIDE SEQUENCE [LARGE SCALE GENOMIC DNA]</scope>
    <source>
        <strain evidence="2 3">LC20</strain>
    </source>
</reference>
<proteinExistence type="predicted"/>
<name>A0A7U5PGU2_YEREN</name>
<dbReference type="AlphaFoldDB" id="A0A7U5PGU2"/>
<organism evidence="2 3">
    <name type="scientific">Yersinia enterocolitica LC20</name>
    <dbReference type="NCBI Taxonomy" id="1443113"/>
    <lineage>
        <taxon>Bacteria</taxon>
        <taxon>Pseudomonadati</taxon>
        <taxon>Pseudomonadota</taxon>
        <taxon>Gammaproteobacteria</taxon>
        <taxon>Enterobacterales</taxon>
        <taxon>Yersiniaceae</taxon>
        <taxon>Yersinia</taxon>
    </lineage>
</organism>
<evidence type="ECO:0000313" key="2">
    <source>
        <dbReference type="EMBL" id="ATX62922.1"/>
    </source>
</evidence>
<dbReference type="Proteomes" id="UP000230961">
    <property type="component" value="Chromosome"/>
</dbReference>
<keyword evidence="1" id="KW-0472">Membrane</keyword>
<accession>A0A7U5PGU2</accession>
<gene>
    <name evidence="2" type="ORF">LC20_08255</name>
</gene>
<protein>
    <submittedName>
        <fullName evidence="2">Uncharacterized protein</fullName>
    </submittedName>
</protein>
<feature type="transmembrane region" description="Helical" evidence="1">
    <location>
        <begin position="60"/>
        <end position="79"/>
    </location>
</feature>
<evidence type="ECO:0000256" key="1">
    <source>
        <dbReference type="SAM" id="Phobius"/>
    </source>
</evidence>
<dbReference type="EMBL" id="CP007448">
    <property type="protein sequence ID" value="ATX62922.1"/>
    <property type="molecule type" value="Genomic_DNA"/>
</dbReference>
<evidence type="ECO:0000313" key="3">
    <source>
        <dbReference type="Proteomes" id="UP000230961"/>
    </source>
</evidence>
<sequence>MNIDRRFYHKDKCGSKGFIRISTILGDMKPGLVAMMKITAYDSPDSRVLSIWQQRQCRKYYAAIFHLYFCLKMGTWPILSADKYEVE</sequence>
<dbReference type="KEGG" id="yel:LC20_08255"/>
<keyword evidence="1" id="KW-0812">Transmembrane</keyword>
<keyword evidence="1" id="KW-1133">Transmembrane helix</keyword>